<dbReference type="AlphaFoldDB" id="A0A2M6WI70"/>
<organism evidence="1 2">
    <name type="scientific">Candidatus Harrisonbacteria bacterium CG10_big_fil_rev_8_21_14_0_10_42_17</name>
    <dbReference type="NCBI Taxonomy" id="1974584"/>
    <lineage>
        <taxon>Bacteria</taxon>
        <taxon>Candidatus Harrisoniibacteriota</taxon>
    </lineage>
</organism>
<proteinExistence type="predicted"/>
<reference evidence="2" key="1">
    <citation type="submission" date="2017-09" db="EMBL/GenBank/DDBJ databases">
        <title>Depth-based differentiation of microbial function through sediment-hosted aquifers and enrichment of novel symbionts in the deep terrestrial subsurface.</title>
        <authorList>
            <person name="Probst A.J."/>
            <person name="Ladd B."/>
            <person name="Jarett J.K."/>
            <person name="Geller-Mcgrath D.E."/>
            <person name="Sieber C.M.K."/>
            <person name="Emerson J.B."/>
            <person name="Anantharaman K."/>
            <person name="Thomas B.C."/>
            <person name="Malmstrom R."/>
            <person name="Stieglmeier M."/>
            <person name="Klingl A."/>
            <person name="Woyke T."/>
            <person name="Ryan C.M."/>
            <person name="Banfield J.F."/>
        </authorList>
    </citation>
    <scope>NUCLEOTIDE SEQUENCE [LARGE SCALE GENOMIC DNA]</scope>
</reference>
<accession>A0A2M6WI70</accession>
<comment type="caution">
    <text evidence="1">The sequence shown here is derived from an EMBL/GenBank/DDBJ whole genome shotgun (WGS) entry which is preliminary data.</text>
</comment>
<evidence type="ECO:0000313" key="2">
    <source>
        <dbReference type="Proteomes" id="UP000228635"/>
    </source>
</evidence>
<dbReference type="Proteomes" id="UP000228635">
    <property type="component" value="Unassembled WGS sequence"/>
</dbReference>
<evidence type="ECO:0000313" key="1">
    <source>
        <dbReference type="EMBL" id="PIT92488.1"/>
    </source>
</evidence>
<name>A0A2M6WI70_9BACT</name>
<sequence length="154" mass="17544">MNEKTAKKIGEAYAFAQVCDELYQKTPGVLEDLLDTHARDISEKTREQRKKLETVSEEVKEIVLAKAEKTSKKITTMGNLYVGDDWDDPAEVLEWLSFFLGGAIIHWQLIKGSASERENREFETIANEGVQYYTTLFETTRNKAEAIGHARAKQ</sequence>
<protein>
    <submittedName>
        <fullName evidence="1">Uncharacterized protein</fullName>
    </submittedName>
</protein>
<dbReference type="EMBL" id="PFBA01000019">
    <property type="protein sequence ID" value="PIT92488.1"/>
    <property type="molecule type" value="Genomic_DNA"/>
</dbReference>
<gene>
    <name evidence="1" type="ORF">COU08_02150</name>
</gene>